<evidence type="ECO:0000259" key="22">
    <source>
        <dbReference type="PROSITE" id="PS50110"/>
    </source>
</evidence>
<evidence type="ECO:0000256" key="12">
    <source>
        <dbReference type="ARBA" id="ARBA00022840"/>
    </source>
</evidence>
<evidence type="ECO:0000256" key="7">
    <source>
        <dbReference type="ARBA" id="ARBA00022723"/>
    </source>
</evidence>
<evidence type="ECO:0000256" key="14">
    <source>
        <dbReference type="ARBA" id="ARBA00023008"/>
    </source>
</evidence>
<dbReference type="OrthoDB" id="1684426at2759"/>
<dbReference type="InterPro" id="IPR011006">
    <property type="entry name" value="CheY-like_superfamily"/>
</dbReference>
<feature type="transmembrane region" description="Helical" evidence="21">
    <location>
        <begin position="492"/>
        <end position="513"/>
    </location>
</feature>
<accession>A0A7J7M3Y8</accession>
<evidence type="ECO:0000256" key="11">
    <source>
        <dbReference type="ARBA" id="ARBA00022824"/>
    </source>
</evidence>
<keyword evidence="24" id="KW-1185">Reference proteome</keyword>
<dbReference type="InterPro" id="IPR003661">
    <property type="entry name" value="HisK_dim/P_dom"/>
</dbReference>
<dbReference type="SUPFAM" id="SSF52172">
    <property type="entry name" value="CheY-like"/>
    <property type="match status" value="1"/>
</dbReference>
<keyword evidence="19" id="KW-0175">Coiled coil</keyword>
<evidence type="ECO:0000256" key="19">
    <source>
        <dbReference type="SAM" id="Coils"/>
    </source>
</evidence>
<sequence length="1200" mass="135053">MVKSISLLEIEDLVPKRLNSFQGAIEFLFVLLCKILFGMSKLFTEAQRTSALLVFVPGQGHDIAPVRVLGPKGLKMNCCGRFFVLGSVLSRIGHMDVWVHLTNSVPVASPILRGQGAICKRTHPVVLLRDPRTSDGVRFDENVDAVWGGGEDSQQVIKREQCKSGVCDGSLDPLQASAMPMRSKAVSPRVSYRLMDARSTHESNMTVTVGDGDSPSSPPIVGGKRGRSRGPTMLPNGEKKFVSAKYLGQPNKGDQNHHDLVTTLGVQTRTHIPIIYADIKAVPRDNIKNIMKHLEGSFDMPDVSREYLRDRIVAVWRNFKSDLYTKYVKGKNPTVVKAGLAPEFVNIDDWRTFVDYCNSAAFQALSEQNSTNQKKLEALTCVGRNNMAAIRYNIVSFYFSFESYLGIGGLSSCWLDAMLMRLVHGVLIFCLISLVSGNDIGFSQCNCEDDGGFWSIERIMVSQRVSDFLIAIAYFSIPIELLYFISCFNVPFKWILVQFILFIVLCGMTHLLNGWTYGSSNPFQLMLALTIFKFLTALVSCATAITLVTLIPLLLKVKVRELFLKKKAWELDREVGMMKKQKEANWHVRMLAQGIRKSLDRHTILYTTLIELSYMLDLQNCAVWMPNESRTEMKLTHELKGRNSSNSHRDGIFIPINDLDVSEVKKILPSGTTRVWSYDELEIVKVVADQVAVAVSHASILEESQLMREKLVEKNRQLQHARKEAMMASQARNSFQKVMSKRMRRPMHSISGLLSMIKQENMGNEQNIIIDTMVKTSNVLSTLINDVMEISTKNNGRFPFEMRYFHLHSMIKEAACLAKCVSISKGCSFSIEVENSLPDRVMGDERRIFQVICIWASAVTENDQRWAMWRPNSSKGYAYIKFETGVHSTSSQFEASALSAHNTGRKYSSGGVKGGLSFTMCKRLVQMMQGNIWVVPNSRGLAQTMTFILRFQLQPASLGLGGFFEPGRSSEHPLSKSLFRNLQVILADDDGVNKLVTKKLLEKLGCRVIAVSSGYECLSALGNIGSSFQIVILDLHMPEKDGFKVAMKVQKFRSRSWPLIIALTASEDEDVWEKCMQAQAKKLKSEALVPRSDCFIKPHTKKDKTVQFPLLVEKIRQCERLDSKTKTTSVDDFVAKTIDKDRKGRMIALGAGVCPIMLKKTKHLLKQNEDLRNTNLELTNEVNMFRKDLKEVKDNLKLLM</sequence>
<reference evidence="23 24" key="1">
    <citation type="journal article" date="2020" name="IScience">
        <title>Genome Sequencing of the Endangered Kingdonia uniflora (Circaeasteraceae, Ranunculales) Reveals Potential Mechanisms of Evolutionary Specialization.</title>
        <authorList>
            <person name="Sun Y."/>
            <person name="Deng T."/>
            <person name="Zhang A."/>
            <person name="Moore M.J."/>
            <person name="Landis J.B."/>
            <person name="Lin N."/>
            <person name="Zhang H."/>
            <person name="Zhang X."/>
            <person name="Huang J."/>
            <person name="Zhang X."/>
            <person name="Sun H."/>
            <person name="Wang H."/>
        </authorList>
    </citation>
    <scope>NUCLEOTIDE SEQUENCE [LARGE SCALE GENOMIC DNA]</scope>
    <source>
        <strain evidence="23">TB1705</strain>
        <tissue evidence="23">Leaf</tissue>
    </source>
</reference>
<evidence type="ECO:0000256" key="18">
    <source>
        <dbReference type="PROSITE-ProRule" id="PRU00169"/>
    </source>
</evidence>
<comment type="similarity">
    <text evidence="3">Belongs to the ethylene receptor family.</text>
</comment>
<dbReference type="Pfam" id="PF00072">
    <property type="entry name" value="Response_reg"/>
    <property type="match status" value="1"/>
</dbReference>
<evidence type="ECO:0000256" key="1">
    <source>
        <dbReference type="ARBA" id="ARBA00001935"/>
    </source>
</evidence>
<dbReference type="EMBL" id="JACGCM010001793">
    <property type="protein sequence ID" value="KAF6149504.1"/>
    <property type="molecule type" value="Genomic_DNA"/>
</dbReference>
<keyword evidence="17" id="KW-0675">Receptor</keyword>
<keyword evidence="12" id="KW-0067">ATP-binding</keyword>
<dbReference type="CDD" id="cd16938">
    <property type="entry name" value="HATPase_ETR2_ERS2-EIN4-like"/>
    <property type="match status" value="1"/>
</dbReference>
<dbReference type="AlphaFoldDB" id="A0A7J7M3Y8"/>
<protein>
    <recommendedName>
        <fullName evidence="22">Response regulatory domain-containing protein</fullName>
    </recommendedName>
</protein>
<dbReference type="FunFam" id="1.10.287.130:FF:000087">
    <property type="entry name" value="Ethylene receptor 4"/>
    <property type="match status" value="1"/>
</dbReference>
<feature type="non-terminal residue" evidence="23">
    <location>
        <position position="1"/>
    </location>
</feature>
<dbReference type="GO" id="GO:0005524">
    <property type="term" value="F:ATP binding"/>
    <property type="evidence" value="ECO:0007669"/>
    <property type="project" value="UniProtKB-KW"/>
</dbReference>
<dbReference type="Pfam" id="PF25487">
    <property type="entry name" value="ETR1_N"/>
    <property type="match status" value="1"/>
</dbReference>
<keyword evidence="13 21" id="KW-1133">Transmembrane helix</keyword>
<evidence type="ECO:0000256" key="3">
    <source>
        <dbReference type="ARBA" id="ARBA00009842"/>
    </source>
</evidence>
<dbReference type="InterPro" id="IPR001789">
    <property type="entry name" value="Sig_transdc_resp-reg_receiver"/>
</dbReference>
<keyword evidence="4 18" id="KW-0597">Phosphoprotein</keyword>
<evidence type="ECO:0000256" key="10">
    <source>
        <dbReference type="ARBA" id="ARBA00022777"/>
    </source>
</evidence>
<dbReference type="PANTHER" id="PTHR24423">
    <property type="entry name" value="TWO-COMPONENT SENSOR HISTIDINE KINASE"/>
    <property type="match status" value="1"/>
</dbReference>
<evidence type="ECO:0000256" key="15">
    <source>
        <dbReference type="ARBA" id="ARBA00023012"/>
    </source>
</evidence>
<keyword evidence="14" id="KW-0186">Copper</keyword>
<dbReference type="SUPFAM" id="SSF55781">
    <property type="entry name" value="GAF domain-like"/>
    <property type="match status" value="1"/>
</dbReference>
<evidence type="ECO:0000256" key="16">
    <source>
        <dbReference type="ARBA" id="ARBA00023136"/>
    </source>
</evidence>
<dbReference type="Proteomes" id="UP000541444">
    <property type="component" value="Unassembled WGS sequence"/>
</dbReference>
<dbReference type="SUPFAM" id="SSF47384">
    <property type="entry name" value="Homodimeric domain of signal transducing histidine kinase"/>
    <property type="match status" value="1"/>
</dbReference>
<evidence type="ECO:0000313" key="24">
    <source>
        <dbReference type="Proteomes" id="UP000541444"/>
    </source>
</evidence>
<dbReference type="GO" id="GO:0004674">
    <property type="term" value="F:protein serine/threonine kinase activity"/>
    <property type="evidence" value="ECO:0007669"/>
    <property type="project" value="UniProtKB-ARBA"/>
</dbReference>
<evidence type="ECO:0000256" key="4">
    <source>
        <dbReference type="ARBA" id="ARBA00022553"/>
    </source>
</evidence>
<keyword evidence="6 21" id="KW-0812">Transmembrane</keyword>
<dbReference type="SUPFAM" id="SSF55874">
    <property type="entry name" value="ATPase domain of HSP90 chaperone/DNA topoisomerase II/histidine kinase"/>
    <property type="match status" value="1"/>
</dbReference>
<feature type="coiled-coil region" evidence="19">
    <location>
        <begin position="1161"/>
        <end position="1195"/>
    </location>
</feature>
<keyword evidence="11" id="KW-0256">Endoplasmic reticulum</keyword>
<feature type="transmembrane region" description="Helical" evidence="21">
    <location>
        <begin position="525"/>
        <end position="555"/>
    </location>
</feature>
<feature type="modified residue" description="4-aspartylphosphate" evidence="18">
    <location>
        <position position="1034"/>
    </location>
</feature>
<dbReference type="PANTHER" id="PTHR24423:SF633">
    <property type="entry name" value="ETHYLENE RECEPTOR 2"/>
    <property type="match status" value="1"/>
</dbReference>
<evidence type="ECO:0000256" key="21">
    <source>
        <dbReference type="SAM" id="Phobius"/>
    </source>
</evidence>
<gene>
    <name evidence="23" type="ORF">GIB67_003652</name>
</gene>
<dbReference type="GO" id="GO:0051740">
    <property type="term" value="F:ethylene binding"/>
    <property type="evidence" value="ECO:0007669"/>
    <property type="project" value="TreeGrafter"/>
</dbReference>
<evidence type="ECO:0000256" key="20">
    <source>
        <dbReference type="SAM" id="MobiDB-lite"/>
    </source>
</evidence>
<dbReference type="InterPro" id="IPR036097">
    <property type="entry name" value="HisK_dim/P_sf"/>
</dbReference>
<keyword evidence="16 21" id="KW-0472">Membrane</keyword>
<dbReference type="SMART" id="SM00388">
    <property type="entry name" value="HisKA"/>
    <property type="match status" value="1"/>
</dbReference>
<organism evidence="23 24">
    <name type="scientific">Kingdonia uniflora</name>
    <dbReference type="NCBI Taxonomy" id="39325"/>
    <lineage>
        <taxon>Eukaryota</taxon>
        <taxon>Viridiplantae</taxon>
        <taxon>Streptophyta</taxon>
        <taxon>Embryophyta</taxon>
        <taxon>Tracheophyta</taxon>
        <taxon>Spermatophyta</taxon>
        <taxon>Magnoliopsida</taxon>
        <taxon>Ranunculales</taxon>
        <taxon>Circaeasteraceae</taxon>
        <taxon>Kingdonia</taxon>
    </lineage>
</organism>
<feature type="region of interest" description="Disordered" evidence="20">
    <location>
        <begin position="205"/>
        <end position="235"/>
    </location>
</feature>
<dbReference type="InterPro" id="IPR036890">
    <property type="entry name" value="HATPase_C_sf"/>
</dbReference>
<keyword evidence="9" id="KW-0936">Ethylene signaling pathway</keyword>
<evidence type="ECO:0000256" key="2">
    <source>
        <dbReference type="ARBA" id="ARBA00004477"/>
    </source>
</evidence>
<evidence type="ECO:0000313" key="23">
    <source>
        <dbReference type="EMBL" id="KAF6149504.1"/>
    </source>
</evidence>
<keyword evidence="15" id="KW-0902">Two-component regulatory system</keyword>
<evidence type="ECO:0000256" key="8">
    <source>
        <dbReference type="ARBA" id="ARBA00022741"/>
    </source>
</evidence>
<comment type="cofactor">
    <cofactor evidence="1">
        <name>Cu cation</name>
        <dbReference type="ChEBI" id="CHEBI:23378"/>
    </cofactor>
</comment>
<name>A0A7J7M3Y8_9MAGN</name>
<dbReference type="SMART" id="SM00448">
    <property type="entry name" value="REC"/>
    <property type="match status" value="1"/>
</dbReference>
<keyword evidence="5" id="KW-0808">Transferase</keyword>
<dbReference type="Gene3D" id="3.40.50.2300">
    <property type="match status" value="1"/>
</dbReference>
<keyword evidence="10" id="KW-0418">Kinase</keyword>
<evidence type="ECO:0000256" key="9">
    <source>
        <dbReference type="ARBA" id="ARBA00022745"/>
    </source>
</evidence>
<dbReference type="GO" id="GO:0038199">
    <property type="term" value="F:ethylene receptor activity"/>
    <property type="evidence" value="ECO:0007669"/>
    <property type="project" value="TreeGrafter"/>
</dbReference>
<dbReference type="GO" id="GO:0005789">
    <property type="term" value="C:endoplasmic reticulum membrane"/>
    <property type="evidence" value="ECO:0007669"/>
    <property type="project" value="UniProtKB-SubCell"/>
</dbReference>
<evidence type="ECO:0000256" key="17">
    <source>
        <dbReference type="ARBA" id="ARBA00023170"/>
    </source>
</evidence>
<feature type="coiled-coil region" evidence="19">
    <location>
        <begin position="701"/>
        <end position="728"/>
    </location>
</feature>
<dbReference type="InterPro" id="IPR058544">
    <property type="entry name" value="ETR1_N"/>
</dbReference>
<evidence type="ECO:0000256" key="13">
    <source>
        <dbReference type="ARBA" id="ARBA00022989"/>
    </source>
</evidence>
<comment type="caution">
    <text evidence="23">The sequence shown here is derived from an EMBL/GenBank/DDBJ whole genome shotgun (WGS) entry which is preliminary data.</text>
</comment>
<evidence type="ECO:0000256" key="5">
    <source>
        <dbReference type="ARBA" id="ARBA00022679"/>
    </source>
</evidence>
<dbReference type="PROSITE" id="PS50110">
    <property type="entry name" value="RESPONSE_REGULATORY"/>
    <property type="match status" value="1"/>
</dbReference>
<dbReference type="GO" id="GO:0046872">
    <property type="term" value="F:metal ion binding"/>
    <property type="evidence" value="ECO:0007669"/>
    <property type="project" value="UniProtKB-KW"/>
</dbReference>
<proteinExistence type="inferred from homology"/>
<comment type="subcellular location">
    <subcellularLocation>
        <location evidence="2">Endoplasmic reticulum membrane</location>
        <topology evidence="2">Multi-pass membrane protein</topology>
    </subcellularLocation>
</comment>
<feature type="domain" description="Response regulatory" evidence="22">
    <location>
        <begin position="983"/>
        <end position="1096"/>
    </location>
</feature>
<dbReference type="GO" id="GO:0000155">
    <property type="term" value="F:phosphorelay sensor kinase activity"/>
    <property type="evidence" value="ECO:0007669"/>
    <property type="project" value="InterPro"/>
</dbReference>
<dbReference type="Pfam" id="PF00512">
    <property type="entry name" value="HisKA"/>
    <property type="match status" value="1"/>
</dbReference>
<dbReference type="Gene3D" id="1.10.287.130">
    <property type="match status" value="1"/>
</dbReference>
<evidence type="ECO:0000256" key="6">
    <source>
        <dbReference type="ARBA" id="ARBA00022692"/>
    </source>
</evidence>
<keyword evidence="8" id="KW-0547">Nucleotide-binding</keyword>
<feature type="transmembrane region" description="Helical" evidence="21">
    <location>
        <begin position="468"/>
        <end position="486"/>
    </location>
</feature>
<keyword evidence="7" id="KW-0479">Metal-binding</keyword>